<evidence type="ECO:0000256" key="4">
    <source>
        <dbReference type="PIRSR" id="PIRSR001365-1"/>
    </source>
</evidence>
<dbReference type="RefSeq" id="WP_218140992.1">
    <property type="nucleotide sequence ID" value="NZ_FOFN01000001.1"/>
</dbReference>
<evidence type="ECO:0000313" key="6">
    <source>
        <dbReference type="EMBL" id="SEP98413.1"/>
    </source>
</evidence>
<keyword evidence="2 3" id="KW-0456">Lyase</keyword>
<evidence type="ECO:0000256" key="5">
    <source>
        <dbReference type="PIRSR" id="PIRSR001365-2"/>
    </source>
</evidence>
<dbReference type="GO" id="GO:0008840">
    <property type="term" value="F:4-hydroxy-tetrahydrodipicolinate synthase activity"/>
    <property type="evidence" value="ECO:0007669"/>
    <property type="project" value="TreeGrafter"/>
</dbReference>
<dbReference type="SUPFAM" id="SSF51569">
    <property type="entry name" value="Aldolase"/>
    <property type="match status" value="1"/>
</dbReference>
<name>A0A1H9CC94_9FLAO</name>
<evidence type="ECO:0000313" key="7">
    <source>
        <dbReference type="Proteomes" id="UP000198999"/>
    </source>
</evidence>
<feature type="binding site" evidence="5">
    <location>
        <position position="226"/>
    </location>
    <ligand>
        <name>pyruvate</name>
        <dbReference type="ChEBI" id="CHEBI:15361"/>
    </ligand>
</feature>
<dbReference type="Pfam" id="PF00701">
    <property type="entry name" value="DHDPS"/>
    <property type="match status" value="1"/>
</dbReference>
<feature type="active site" description="Schiff-base intermediate with substrate" evidence="4">
    <location>
        <position position="185"/>
    </location>
</feature>
<keyword evidence="7" id="KW-1185">Reference proteome</keyword>
<dbReference type="Gene3D" id="3.20.20.70">
    <property type="entry name" value="Aldolase class I"/>
    <property type="match status" value="1"/>
</dbReference>
<dbReference type="CDD" id="cd00408">
    <property type="entry name" value="DHDPS-like"/>
    <property type="match status" value="1"/>
</dbReference>
<dbReference type="AlphaFoldDB" id="A0A1H9CC94"/>
<dbReference type="PANTHER" id="PTHR12128">
    <property type="entry name" value="DIHYDRODIPICOLINATE SYNTHASE"/>
    <property type="match status" value="1"/>
</dbReference>
<gene>
    <name evidence="6" type="ORF">SAMN05421824_0855</name>
</gene>
<protein>
    <submittedName>
        <fullName evidence="6">4-hydroxy-tetrahydrodipicolinate synthase</fullName>
    </submittedName>
</protein>
<dbReference type="InterPro" id="IPR013785">
    <property type="entry name" value="Aldolase_TIM"/>
</dbReference>
<evidence type="ECO:0000256" key="2">
    <source>
        <dbReference type="ARBA" id="ARBA00023239"/>
    </source>
</evidence>
<dbReference type="SMART" id="SM01130">
    <property type="entry name" value="DHDPS"/>
    <property type="match status" value="1"/>
</dbReference>
<sequence length="322" mass="34625">MIETNSADWRHSVMPAVFTWLKESKSGALEIDLDATKKYAADVLKAQGKGGSRMGGLVGSGTLGENSYLSTKQRLTLLKALSDVAKEYNVPLISGAAAETKEELAKIVEGLATVGVDTVMVMPPKTKAIPSDDEMYDYFELAEVTARHVGVTIMPYNNPDAAGYHAISTDLLRRISALPNVTALKISTIDVSIIETLMLENKDLKVLAGVDTVTVYAGLAGASGGITGVGVIFPKASVTMQEHVLNGEWAEANKISQALNSISYLDGQPLLMEYLKLAMGIHHNDIAGGLRTYGIKLTQQQIDDVQARYTLAKERLEALDLL</sequence>
<proteinExistence type="inferred from homology"/>
<dbReference type="InterPro" id="IPR002220">
    <property type="entry name" value="DapA-like"/>
</dbReference>
<evidence type="ECO:0000256" key="3">
    <source>
        <dbReference type="PIRNR" id="PIRNR001365"/>
    </source>
</evidence>
<feature type="active site" description="Proton donor/acceptor" evidence="4">
    <location>
        <position position="156"/>
    </location>
</feature>
<comment type="similarity">
    <text evidence="1 3">Belongs to the DapA family.</text>
</comment>
<reference evidence="6 7" key="1">
    <citation type="submission" date="2016-10" db="EMBL/GenBank/DDBJ databases">
        <authorList>
            <person name="de Groot N.N."/>
        </authorList>
    </citation>
    <scope>NUCLEOTIDE SEQUENCE [LARGE SCALE GENOMIC DNA]</scope>
    <source>
        <strain evidence="6 7">DSM 21035</strain>
    </source>
</reference>
<dbReference type="PIRSF" id="PIRSF001365">
    <property type="entry name" value="DHDPS"/>
    <property type="match status" value="1"/>
</dbReference>
<dbReference type="PANTHER" id="PTHR12128:SF66">
    <property type="entry name" value="4-HYDROXY-2-OXOGLUTARATE ALDOLASE, MITOCHONDRIAL"/>
    <property type="match status" value="1"/>
</dbReference>
<evidence type="ECO:0000256" key="1">
    <source>
        <dbReference type="ARBA" id="ARBA00007592"/>
    </source>
</evidence>
<dbReference type="Proteomes" id="UP000198999">
    <property type="component" value="Unassembled WGS sequence"/>
</dbReference>
<dbReference type="STRING" id="419940.SAMN05421824_0855"/>
<accession>A0A1H9CC94</accession>
<dbReference type="EMBL" id="FOFN01000001">
    <property type="protein sequence ID" value="SEP98413.1"/>
    <property type="molecule type" value="Genomic_DNA"/>
</dbReference>
<organism evidence="6 7">
    <name type="scientific">Hyunsoonleella jejuensis</name>
    <dbReference type="NCBI Taxonomy" id="419940"/>
    <lineage>
        <taxon>Bacteria</taxon>
        <taxon>Pseudomonadati</taxon>
        <taxon>Bacteroidota</taxon>
        <taxon>Flavobacteriia</taxon>
        <taxon>Flavobacteriales</taxon>
        <taxon>Flavobacteriaceae</taxon>
    </lineage>
</organism>